<dbReference type="GeneID" id="17285819"/>
<dbReference type="GO" id="GO:0085020">
    <property type="term" value="P:protein K6-linked ubiquitination"/>
    <property type="evidence" value="ECO:0007669"/>
    <property type="project" value="TreeGrafter"/>
</dbReference>
<feature type="chain" id="PRO_5044259748" description="Ankyrin repeat domain-containing protein" evidence="4">
    <location>
        <begin position="16"/>
        <end position="214"/>
    </location>
</feature>
<keyword evidence="1" id="KW-0677">Repeat</keyword>
<dbReference type="PANTHER" id="PTHR24171:SF8">
    <property type="entry name" value="BRCA1-ASSOCIATED RING DOMAIN PROTEIN 1"/>
    <property type="match status" value="1"/>
</dbReference>
<dbReference type="PANTHER" id="PTHR24171">
    <property type="entry name" value="ANKYRIN REPEAT DOMAIN-CONTAINING PROTEIN 39-RELATED"/>
    <property type="match status" value="1"/>
</dbReference>
<evidence type="ECO:0000313" key="6">
    <source>
        <dbReference type="Proteomes" id="UP000013827"/>
    </source>
</evidence>
<evidence type="ECO:0000313" key="5">
    <source>
        <dbReference type="EnsemblProtists" id="EOD40548"/>
    </source>
</evidence>
<dbReference type="SUPFAM" id="SSF48403">
    <property type="entry name" value="Ankyrin repeat"/>
    <property type="match status" value="1"/>
</dbReference>
<dbReference type="RefSeq" id="XP_005792977.1">
    <property type="nucleotide sequence ID" value="XM_005792920.1"/>
</dbReference>
<keyword evidence="6" id="KW-1185">Reference proteome</keyword>
<evidence type="ECO:0008006" key="7">
    <source>
        <dbReference type="Google" id="ProtNLM"/>
    </source>
</evidence>
<keyword evidence="2 3" id="KW-0040">ANK repeat</keyword>
<dbReference type="InterPro" id="IPR002110">
    <property type="entry name" value="Ankyrin_rpt"/>
</dbReference>
<accession>A0A0D3KXR3</accession>
<dbReference type="GO" id="GO:0004842">
    <property type="term" value="F:ubiquitin-protein transferase activity"/>
    <property type="evidence" value="ECO:0007669"/>
    <property type="project" value="TreeGrafter"/>
</dbReference>
<dbReference type="AlphaFoldDB" id="A0A0D3KXR3"/>
<proteinExistence type="predicted"/>
<feature type="repeat" description="ANK" evidence="3">
    <location>
        <begin position="130"/>
        <end position="162"/>
    </location>
</feature>
<dbReference type="EnsemblProtists" id="EOD40548">
    <property type="protein sequence ID" value="EOD40548"/>
    <property type="gene ID" value="EMIHUDRAFT_222652"/>
</dbReference>
<dbReference type="InterPro" id="IPR036770">
    <property type="entry name" value="Ankyrin_rpt-contain_sf"/>
</dbReference>
<evidence type="ECO:0000256" key="4">
    <source>
        <dbReference type="SAM" id="SignalP"/>
    </source>
</evidence>
<dbReference type="Gene3D" id="1.25.40.20">
    <property type="entry name" value="Ankyrin repeat-containing domain"/>
    <property type="match status" value="1"/>
</dbReference>
<dbReference type="Proteomes" id="UP000013827">
    <property type="component" value="Unassembled WGS sequence"/>
</dbReference>
<dbReference type="Pfam" id="PF12796">
    <property type="entry name" value="Ank_2"/>
    <property type="match status" value="1"/>
</dbReference>
<reference evidence="5" key="2">
    <citation type="submission" date="2024-10" db="UniProtKB">
        <authorList>
            <consortium name="EnsemblProtists"/>
        </authorList>
    </citation>
    <scope>IDENTIFICATION</scope>
</reference>
<organism evidence="5 6">
    <name type="scientific">Emiliania huxleyi (strain CCMP1516)</name>
    <dbReference type="NCBI Taxonomy" id="280463"/>
    <lineage>
        <taxon>Eukaryota</taxon>
        <taxon>Haptista</taxon>
        <taxon>Haptophyta</taxon>
        <taxon>Prymnesiophyceae</taxon>
        <taxon>Isochrysidales</taxon>
        <taxon>Noelaerhabdaceae</taxon>
        <taxon>Emiliania</taxon>
    </lineage>
</organism>
<dbReference type="PROSITE" id="PS50088">
    <property type="entry name" value="ANK_REPEAT"/>
    <property type="match status" value="1"/>
</dbReference>
<dbReference type="KEGG" id="ehx:EMIHUDRAFT_222652"/>
<name>A0A0D3KXR3_EMIH1</name>
<dbReference type="SMART" id="SM00248">
    <property type="entry name" value="ANK"/>
    <property type="match status" value="2"/>
</dbReference>
<evidence type="ECO:0000256" key="1">
    <source>
        <dbReference type="ARBA" id="ARBA00022737"/>
    </source>
</evidence>
<sequence>MWRLLVLLLLHPVSATELASLKEDEDAYAGEASTVDGQLISLVQAKGADDPSLVSELLSKGASPSASGLYNYTAIMWAVVRHKVATLQALLDAGGDPGRDALFLAAWEGEPMVRLLIDHGADVSACAEHDEWTPLHKAAEKGSLPVVAMLLEAGADPHARTLPDKTFEDGIVPVDLARRKLKRLGKKKAPGEAAELRKLIALLVQHSQGEKEEL</sequence>
<protein>
    <recommendedName>
        <fullName evidence="7">Ankyrin repeat domain-containing protein</fullName>
    </recommendedName>
</protein>
<keyword evidence="4" id="KW-0732">Signal</keyword>
<dbReference type="HOGENOM" id="CLU_1291064_0_0_1"/>
<evidence type="ECO:0000256" key="2">
    <source>
        <dbReference type="ARBA" id="ARBA00023043"/>
    </source>
</evidence>
<dbReference type="STRING" id="2903.R1DYS1"/>
<evidence type="ECO:0000256" key="3">
    <source>
        <dbReference type="PROSITE-ProRule" id="PRU00023"/>
    </source>
</evidence>
<dbReference type="PROSITE" id="PS50297">
    <property type="entry name" value="ANK_REP_REGION"/>
    <property type="match status" value="1"/>
</dbReference>
<dbReference type="PaxDb" id="2903-EOD40548"/>
<reference evidence="6" key="1">
    <citation type="journal article" date="2013" name="Nature">
        <title>Pan genome of the phytoplankton Emiliania underpins its global distribution.</title>
        <authorList>
            <person name="Read B.A."/>
            <person name="Kegel J."/>
            <person name="Klute M.J."/>
            <person name="Kuo A."/>
            <person name="Lefebvre S.C."/>
            <person name="Maumus F."/>
            <person name="Mayer C."/>
            <person name="Miller J."/>
            <person name="Monier A."/>
            <person name="Salamov A."/>
            <person name="Young J."/>
            <person name="Aguilar M."/>
            <person name="Claverie J.M."/>
            <person name="Frickenhaus S."/>
            <person name="Gonzalez K."/>
            <person name="Herman E.K."/>
            <person name="Lin Y.C."/>
            <person name="Napier J."/>
            <person name="Ogata H."/>
            <person name="Sarno A.F."/>
            <person name="Shmutz J."/>
            <person name="Schroeder D."/>
            <person name="de Vargas C."/>
            <person name="Verret F."/>
            <person name="von Dassow P."/>
            <person name="Valentin K."/>
            <person name="Van de Peer Y."/>
            <person name="Wheeler G."/>
            <person name="Dacks J.B."/>
            <person name="Delwiche C.F."/>
            <person name="Dyhrman S.T."/>
            <person name="Glockner G."/>
            <person name="John U."/>
            <person name="Richards T."/>
            <person name="Worden A.Z."/>
            <person name="Zhang X."/>
            <person name="Grigoriev I.V."/>
            <person name="Allen A.E."/>
            <person name="Bidle K."/>
            <person name="Borodovsky M."/>
            <person name="Bowler C."/>
            <person name="Brownlee C."/>
            <person name="Cock J.M."/>
            <person name="Elias M."/>
            <person name="Gladyshev V.N."/>
            <person name="Groth M."/>
            <person name="Guda C."/>
            <person name="Hadaegh A."/>
            <person name="Iglesias-Rodriguez M.D."/>
            <person name="Jenkins J."/>
            <person name="Jones B.M."/>
            <person name="Lawson T."/>
            <person name="Leese F."/>
            <person name="Lindquist E."/>
            <person name="Lobanov A."/>
            <person name="Lomsadze A."/>
            <person name="Malik S.B."/>
            <person name="Marsh M.E."/>
            <person name="Mackinder L."/>
            <person name="Mock T."/>
            <person name="Mueller-Roeber B."/>
            <person name="Pagarete A."/>
            <person name="Parker M."/>
            <person name="Probert I."/>
            <person name="Quesneville H."/>
            <person name="Raines C."/>
            <person name="Rensing S.A."/>
            <person name="Riano-Pachon D.M."/>
            <person name="Richier S."/>
            <person name="Rokitta S."/>
            <person name="Shiraiwa Y."/>
            <person name="Soanes D.M."/>
            <person name="van der Giezen M."/>
            <person name="Wahlund T.M."/>
            <person name="Williams B."/>
            <person name="Wilson W."/>
            <person name="Wolfe G."/>
            <person name="Wurch L.L."/>
        </authorList>
    </citation>
    <scope>NUCLEOTIDE SEQUENCE</scope>
</reference>
<feature type="signal peptide" evidence="4">
    <location>
        <begin position="1"/>
        <end position="15"/>
    </location>
</feature>